<evidence type="ECO:0000313" key="4">
    <source>
        <dbReference type="Proteomes" id="UP001440599"/>
    </source>
</evidence>
<proteinExistence type="predicted"/>
<organism evidence="3 4">
    <name type="scientific">Flavonifractor hominis</name>
    <dbReference type="NCBI Taxonomy" id="3133178"/>
    <lineage>
        <taxon>Bacteria</taxon>
        <taxon>Bacillati</taxon>
        <taxon>Bacillota</taxon>
        <taxon>Clostridia</taxon>
        <taxon>Eubacteriales</taxon>
        <taxon>Oscillospiraceae</taxon>
        <taxon>Flavonifractor</taxon>
    </lineage>
</organism>
<feature type="domain" description="Cyanobacterial TRADD-N associated 2 transmembrane" evidence="2">
    <location>
        <begin position="180"/>
        <end position="237"/>
    </location>
</feature>
<feature type="transmembrane region" description="Helical" evidence="1">
    <location>
        <begin position="99"/>
        <end position="120"/>
    </location>
</feature>
<dbReference type="EMBL" id="JBBMFT010000001">
    <property type="protein sequence ID" value="MEQ2455525.1"/>
    <property type="molecule type" value="Genomic_DNA"/>
</dbReference>
<evidence type="ECO:0000256" key="1">
    <source>
        <dbReference type="SAM" id="Phobius"/>
    </source>
</evidence>
<keyword evidence="1" id="KW-0812">Transmembrane</keyword>
<evidence type="ECO:0000313" key="3">
    <source>
        <dbReference type="EMBL" id="MEQ2455525.1"/>
    </source>
</evidence>
<feature type="transmembrane region" description="Helical" evidence="1">
    <location>
        <begin position="68"/>
        <end position="87"/>
    </location>
</feature>
<reference evidence="3 4" key="1">
    <citation type="submission" date="2024-03" db="EMBL/GenBank/DDBJ databases">
        <title>Human intestinal bacterial collection.</title>
        <authorList>
            <person name="Pauvert C."/>
            <person name="Hitch T.C.A."/>
            <person name="Clavel T."/>
        </authorList>
    </citation>
    <scope>NUCLEOTIDE SEQUENCE [LARGE SCALE GENOMIC DNA]</scope>
    <source>
        <strain evidence="3 4">CLA-AP-H34</strain>
    </source>
</reference>
<dbReference type="Proteomes" id="UP001440599">
    <property type="component" value="Unassembled WGS sequence"/>
</dbReference>
<feature type="transmembrane region" description="Helical" evidence="1">
    <location>
        <begin position="208"/>
        <end position="229"/>
    </location>
</feature>
<keyword evidence="1" id="KW-1133">Transmembrane helix</keyword>
<evidence type="ECO:0000259" key="2">
    <source>
        <dbReference type="Pfam" id="PF20712"/>
    </source>
</evidence>
<accession>A0ABV1ELQ7</accession>
<keyword evidence="1" id="KW-0472">Membrane</keyword>
<gene>
    <name evidence="3" type="ORF">WMO45_03240</name>
</gene>
<dbReference type="Pfam" id="PF20712">
    <property type="entry name" value="CyanoTRADDas_TM"/>
    <property type="match status" value="1"/>
</dbReference>
<sequence>MLVSYDKLPKILIDKKMKSLELKDVSGISFNVLKDSQWETKAMEEKSANIGANKSEHKVQKKSERDRNGVIGGLVFGILLAFLAYLIYDKIFDFPIGQILVYITGFLAFVCFMVSVSCFFDLKESKKLEKLEEEARREEKEFSQIDPEKRALRAEKMFRMNQKELMRYYDMNLAQTKFLSGLGIMMIIFGIVIVGITLYMYMSIETDKVLLVVGSLSGIVVDFIGAVFIKMYTKNIEAAVKFHAKFAESNNLLLANSIANKIEDVKIRETTLSEISKNIILSKNIVE</sequence>
<protein>
    <recommendedName>
        <fullName evidence="2">Cyanobacterial TRADD-N associated 2 transmembrane domain-containing protein</fullName>
    </recommendedName>
</protein>
<keyword evidence="4" id="KW-1185">Reference proteome</keyword>
<comment type="caution">
    <text evidence="3">The sequence shown here is derived from an EMBL/GenBank/DDBJ whole genome shotgun (WGS) entry which is preliminary data.</text>
</comment>
<name>A0ABV1ELQ7_9FIRM</name>
<dbReference type="RefSeq" id="WP_349139213.1">
    <property type="nucleotide sequence ID" value="NZ_JBBMFT010000001.1"/>
</dbReference>
<feature type="transmembrane region" description="Helical" evidence="1">
    <location>
        <begin position="178"/>
        <end position="202"/>
    </location>
</feature>
<dbReference type="InterPro" id="IPR048567">
    <property type="entry name" value="CyanoTRADDas_TM"/>
</dbReference>